<dbReference type="KEGG" id="rag:B739_1044"/>
<dbReference type="Pfam" id="PF07980">
    <property type="entry name" value="SusD_RagB"/>
    <property type="match status" value="1"/>
</dbReference>
<gene>
    <name evidence="9" type="ORF">B739_1044</name>
</gene>
<evidence type="ECO:0000256" key="3">
    <source>
        <dbReference type="ARBA" id="ARBA00022729"/>
    </source>
</evidence>
<keyword evidence="5" id="KW-0998">Cell outer membrane</keyword>
<feature type="domain" description="RagB/SusD" evidence="7">
    <location>
        <begin position="353"/>
        <end position="479"/>
    </location>
</feature>
<dbReference type="Pfam" id="PF14322">
    <property type="entry name" value="SusD-like_3"/>
    <property type="match status" value="1"/>
</dbReference>
<protein>
    <submittedName>
        <fullName evidence="9">Uncharacterized protein</fullName>
    </submittedName>
</protein>
<dbReference type="EMBL" id="CP003787">
    <property type="protein sequence ID" value="AFR35643.1"/>
    <property type="molecule type" value="Genomic_DNA"/>
</dbReference>
<proteinExistence type="inferred from homology"/>
<dbReference type="Proteomes" id="UP000006276">
    <property type="component" value="Chromosome"/>
</dbReference>
<dbReference type="InterPro" id="IPR012944">
    <property type="entry name" value="SusD_RagB_dom"/>
</dbReference>
<name>J9R5A9_RIEAN</name>
<dbReference type="GO" id="GO:0009279">
    <property type="term" value="C:cell outer membrane"/>
    <property type="evidence" value="ECO:0007669"/>
    <property type="project" value="UniProtKB-SubCell"/>
</dbReference>
<dbReference type="AlphaFoldDB" id="J9R5A9"/>
<dbReference type="PROSITE" id="PS51257">
    <property type="entry name" value="PROKAR_LIPOPROTEIN"/>
    <property type="match status" value="1"/>
</dbReference>
<evidence type="ECO:0000259" key="7">
    <source>
        <dbReference type="Pfam" id="PF07980"/>
    </source>
</evidence>
<evidence type="ECO:0000313" key="9">
    <source>
        <dbReference type="EMBL" id="AFR35643.1"/>
    </source>
</evidence>
<feature type="domain" description="SusD-like N-terminal" evidence="8">
    <location>
        <begin position="111"/>
        <end position="243"/>
    </location>
</feature>
<dbReference type="InterPro" id="IPR033985">
    <property type="entry name" value="SusD-like_N"/>
</dbReference>
<evidence type="ECO:0000313" key="10">
    <source>
        <dbReference type="Proteomes" id="UP000006276"/>
    </source>
</evidence>
<accession>J9R5A9</accession>
<keyword evidence="10" id="KW-1185">Reference proteome</keyword>
<dbReference type="PATRIC" id="fig|1228997.3.peg.1041"/>
<dbReference type="HOGENOM" id="CLU_015553_3_2_10"/>
<feature type="chain" id="PRO_5003826716" evidence="6">
    <location>
        <begin position="32"/>
        <end position="486"/>
    </location>
</feature>
<evidence type="ECO:0000259" key="8">
    <source>
        <dbReference type="Pfam" id="PF14322"/>
    </source>
</evidence>
<reference evidence="9 10" key="1">
    <citation type="submission" date="2012-09" db="EMBL/GenBank/DDBJ databases">
        <title>Riemerella anatipestifer vaccine strains.</title>
        <authorList>
            <person name="Chun C.A."/>
            <person name="Shu W.M."/>
            <person name="Kang Z.D."/>
            <person name="Jia W.X."/>
        </authorList>
    </citation>
    <scope>NUCLEOTIDE SEQUENCE [LARGE SCALE GENOMIC DNA]</scope>
    <source>
        <strain evidence="9 10">RA-CH-1</strain>
    </source>
</reference>
<comment type="subcellular location">
    <subcellularLocation>
        <location evidence="1">Cell outer membrane</location>
    </subcellularLocation>
</comment>
<dbReference type="SUPFAM" id="SSF48452">
    <property type="entry name" value="TPR-like"/>
    <property type="match status" value="1"/>
</dbReference>
<dbReference type="Gene3D" id="1.25.40.390">
    <property type="match status" value="1"/>
</dbReference>
<comment type="similarity">
    <text evidence="2">Belongs to the SusD family.</text>
</comment>
<sequence>MNFKNLKQMKLNKLKTLALASLLLGSVSCQRYLDEPQPTNEISPSLVFASIENAEANLTGITSLLRGDNETYISTTVDATNLGSVYFARTVRGEDFIVLSNWFAGDYSNTNRISIYRRAKFTWEYFYKIIRQCNEFIDGVNKSSNIADTQKKSLIARAKVLRALSYFEVVQDFQLGYKYAKDLPAVPIYNSYSTKAQPLSTTGEVYNFITNDLETALPDLSYSRISKAFVNKQVAYAIAARVYQVKENWQKAAEYAKLAYGGTVSSALNAAEYAEGFKKLDSQEWILGYGQQAGQSITWSQAPHSFTDLSFENDGYSNTYVSKSLYDLFSDTDVRKLFDVNPSVNNHTKYSTYKFTFNKDASACPYIRTSEMILIEAEAKYRLGQESQAKDLLFQLQQNRDPKAVKSANTGEELFEEILIERRKELYGEIGVELYDARRLSLPLKRSSWHPVSLSFEINDKKIIYQYPQQEIDANPYLSTNINSDR</sequence>
<keyword evidence="3 6" id="KW-0732">Signal</keyword>
<evidence type="ECO:0000256" key="1">
    <source>
        <dbReference type="ARBA" id="ARBA00004442"/>
    </source>
</evidence>
<keyword evidence="4" id="KW-0472">Membrane</keyword>
<evidence type="ECO:0000256" key="2">
    <source>
        <dbReference type="ARBA" id="ARBA00006275"/>
    </source>
</evidence>
<feature type="signal peptide" evidence="6">
    <location>
        <begin position="1"/>
        <end position="31"/>
    </location>
</feature>
<dbReference type="InterPro" id="IPR011990">
    <property type="entry name" value="TPR-like_helical_dom_sf"/>
</dbReference>
<organism evidence="9 10">
    <name type="scientific">Riemerella anatipestifer RA-CH-1</name>
    <dbReference type="NCBI Taxonomy" id="1228997"/>
    <lineage>
        <taxon>Bacteria</taxon>
        <taxon>Pseudomonadati</taxon>
        <taxon>Bacteroidota</taxon>
        <taxon>Flavobacteriia</taxon>
        <taxon>Flavobacteriales</taxon>
        <taxon>Weeksellaceae</taxon>
        <taxon>Riemerella</taxon>
    </lineage>
</organism>
<dbReference type="STRING" id="34085.AB406_0731"/>
<evidence type="ECO:0000256" key="5">
    <source>
        <dbReference type="ARBA" id="ARBA00023237"/>
    </source>
</evidence>
<evidence type="ECO:0000256" key="6">
    <source>
        <dbReference type="SAM" id="SignalP"/>
    </source>
</evidence>
<evidence type="ECO:0000256" key="4">
    <source>
        <dbReference type="ARBA" id="ARBA00023136"/>
    </source>
</evidence>